<dbReference type="InterPro" id="IPR006094">
    <property type="entry name" value="Oxid_FAD_bind_N"/>
</dbReference>
<dbReference type="EMBL" id="JAUIZM010000011">
    <property type="protein sequence ID" value="KAK1354122.1"/>
    <property type="molecule type" value="Genomic_DNA"/>
</dbReference>
<evidence type="ECO:0000259" key="8">
    <source>
        <dbReference type="PROSITE" id="PS51387"/>
    </source>
</evidence>
<keyword evidence="5" id="KW-0274">FAD</keyword>
<dbReference type="Proteomes" id="UP001237642">
    <property type="component" value="Unassembled WGS sequence"/>
</dbReference>
<name>A0AAD8LZK9_9APIA</name>
<accession>A0AAD8LZK9</accession>
<keyword evidence="10" id="KW-1185">Reference proteome</keyword>
<evidence type="ECO:0000256" key="6">
    <source>
        <dbReference type="ARBA" id="ARBA00023180"/>
    </source>
</evidence>
<dbReference type="InterPro" id="IPR012951">
    <property type="entry name" value="BBE"/>
</dbReference>
<keyword evidence="6" id="KW-0325">Glycoprotein</keyword>
<gene>
    <name evidence="9" type="ORF">POM88_047378</name>
</gene>
<evidence type="ECO:0000313" key="9">
    <source>
        <dbReference type="EMBL" id="KAK1354122.1"/>
    </source>
</evidence>
<dbReference type="InterPro" id="IPR016167">
    <property type="entry name" value="FAD-bd_PCMH_sub1"/>
</dbReference>
<dbReference type="InterPro" id="IPR016169">
    <property type="entry name" value="FAD-bd_PCMH_sub2"/>
</dbReference>
<dbReference type="PANTHER" id="PTHR32448">
    <property type="entry name" value="OS08G0158400 PROTEIN"/>
    <property type="match status" value="1"/>
</dbReference>
<dbReference type="SUPFAM" id="SSF56176">
    <property type="entry name" value="FAD-binding/transporter-associated domain-like"/>
    <property type="match status" value="1"/>
</dbReference>
<proteinExistence type="inferred from homology"/>
<evidence type="ECO:0000256" key="4">
    <source>
        <dbReference type="ARBA" id="ARBA00022729"/>
    </source>
</evidence>
<evidence type="ECO:0000256" key="2">
    <source>
        <dbReference type="ARBA" id="ARBA00005466"/>
    </source>
</evidence>
<dbReference type="InterPro" id="IPR016166">
    <property type="entry name" value="FAD-bd_PCMH"/>
</dbReference>
<comment type="cofactor">
    <cofactor evidence="1">
        <name>FAD</name>
        <dbReference type="ChEBI" id="CHEBI:57692"/>
    </cofactor>
</comment>
<feature type="chain" id="PRO_5042202403" evidence="7">
    <location>
        <begin position="25"/>
        <end position="524"/>
    </location>
</feature>
<dbReference type="Pfam" id="PF08031">
    <property type="entry name" value="BBE"/>
    <property type="match status" value="1"/>
</dbReference>
<dbReference type="PROSITE" id="PS51387">
    <property type="entry name" value="FAD_PCMH"/>
    <property type="match status" value="1"/>
</dbReference>
<dbReference type="Pfam" id="PF01565">
    <property type="entry name" value="FAD_binding_4"/>
    <property type="match status" value="1"/>
</dbReference>
<dbReference type="Gene3D" id="3.30.43.10">
    <property type="entry name" value="Uridine Diphospho-n-acetylenolpyruvylglucosamine Reductase, domain 2"/>
    <property type="match status" value="1"/>
</dbReference>
<keyword evidence="3" id="KW-0285">Flavoprotein</keyword>
<comment type="caution">
    <text evidence="9">The sequence shown here is derived from an EMBL/GenBank/DDBJ whole genome shotgun (WGS) entry which is preliminary data.</text>
</comment>
<evidence type="ECO:0000256" key="3">
    <source>
        <dbReference type="ARBA" id="ARBA00022630"/>
    </source>
</evidence>
<dbReference type="Gene3D" id="3.40.462.20">
    <property type="match status" value="1"/>
</dbReference>
<sequence>MMNMTPYILFSFFFVLLFSKITLSVSSDIFLQCFSHSSRSSNITFTQNNSSYTSILLARIDNLRFATPSTPKPVVIVTPVDESQIQAVIYCAKKSNLQIRIRDGGHDFEGQSYRATEPFLLLDLINFRSVKIDTKNALAWVGAGLTLGELYYRISQRSRTLGFPAGLWSTVGVSGFLGGGGYGMMKRKYGLAGDNTLDVRFIDVHGRILNRKSMGEDLFWAIRGGGVSSYGIVTSWKIKLVPVPKVVTIFGVARTLEQNGAKLFQEWQTISPNFESRDLDVRAVVDTIQSNSSSRKDKKTVRFIFQSLFLGRINKLLPIMQKSFPQLGLVREDCVELSWIQSAPFFSNFSITTPPEILLNRSAIPRYPYKGKSSFVDQPISSKGLQGVWDRMLQLPTQVALIQYTPFGGIMNEFSESSLPFPHRPGVLYMINIGITLDKDVNRRLRWINELFSYYAPFVTKNPRTSYVNYIDLDLGTGNSSYEEASMWGKMYFKNNFKKLIKVKSAVDPNNFFRHQQSIPALFL</sequence>
<dbReference type="AlphaFoldDB" id="A0AAD8LZK9"/>
<evidence type="ECO:0000256" key="5">
    <source>
        <dbReference type="ARBA" id="ARBA00022827"/>
    </source>
</evidence>
<comment type="similarity">
    <text evidence="2">Belongs to the oxygen-dependent FAD-linked oxidoreductase family.</text>
</comment>
<keyword evidence="4 7" id="KW-0732">Signal</keyword>
<dbReference type="Gene3D" id="3.30.465.10">
    <property type="match status" value="1"/>
</dbReference>
<dbReference type="InterPro" id="IPR036318">
    <property type="entry name" value="FAD-bd_PCMH-like_sf"/>
</dbReference>
<feature type="signal peptide" evidence="7">
    <location>
        <begin position="1"/>
        <end position="24"/>
    </location>
</feature>
<evidence type="ECO:0000313" key="10">
    <source>
        <dbReference type="Proteomes" id="UP001237642"/>
    </source>
</evidence>
<reference evidence="9" key="2">
    <citation type="submission" date="2023-05" db="EMBL/GenBank/DDBJ databases">
        <authorList>
            <person name="Schelkunov M.I."/>
        </authorList>
    </citation>
    <scope>NUCLEOTIDE SEQUENCE</scope>
    <source>
        <strain evidence="9">Hsosn_3</strain>
        <tissue evidence="9">Leaf</tissue>
    </source>
</reference>
<organism evidence="9 10">
    <name type="scientific">Heracleum sosnowskyi</name>
    <dbReference type="NCBI Taxonomy" id="360622"/>
    <lineage>
        <taxon>Eukaryota</taxon>
        <taxon>Viridiplantae</taxon>
        <taxon>Streptophyta</taxon>
        <taxon>Embryophyta</taxon>
        <taxon>Tracheophyta</taxon>
        <taxon>Spermatophyta</taxon>
        <taxon>Magnoliopsida</taxon>
        <taxon>eudicotyledons</taxon>
        <taxon>Gunneridae</taxon>
        <taxon>Pentapetalae</taxon>
        <taxon>asterids</taxon>
        <taxon>campanulids</taxon>
        <taxon>Apiales</taxon>
        <taxon>Apiaceae</taxon>
        <taxon>Apioideae</taxon>
        <taxon>apioid superclade</taxon>
        <taxon>Tordylieae</taxon>
        <taxon>Tordyliinae</taxon>
        <taxon>Heracleum</taxon>
    </lineage>
</organism>
<feature type="domain" description="FAD-binding PCMH-type" evidence="8">
    <location>
        <begin position="69"/>
        <end position="243"/>
    </location>
</feature>
<evidence type="ECO:0000256" key="1">
    <source>
        <dbReference type="ARBA" id="ARBA00001974"/>
    </source>
</evidence>
<dbReference type="GO" id="GO:0071949">
    <property type="term" value="F:FAD binding"/>
    <property type="evidence" value="ECO:0007669"/>
    <property type="project" value="InterPro"/>
</dbReference>
<reference evidence="9" key="1">
    <citation type="submission" date="2023-02" db="EMBL/GenBank/DDBJ databases">
        <title>Genome of toxic invasive species Heracleum sosnowskyi carries increased number of genes despite the absence of recent whole-genome duplications.</title>
        <authorList>
            <person name="Schelkunov M."/>
            <person name="Shtratnikova V."/>
            <person name="Makarenko M."/>
            <person name="Klepikova A."/>
            <person name="Omelchenko D."/>
            <person name="Novikova G."/>
            <person name="Obukhova E."/>
            <person name="Bogdanov V."/>
            <person name="Penin A."/>
            <person name="Logacheva M."/>
        </authorList>
    </citation>
    <scope>NUCLEOTIDE SEQUENCE</scope>
    <source>
        <strain evidence="9">Hsosn_3</strain>
        <tissue evidence="9">Leaf</tissue>
    </source>
</reference>
<dbReference type="GO" id="GO:0016491">
    <property type="term" value="F:oxidoreductase activity"/>
    <property type="evidence" value="ECO:0007669"/>
    <property type="project" value="InterPro"/>
</dbReference>
<protein>
    <submittedName>
        <fullName evidence="9">Berberine bridge enzyme</fullName>
    </submittedName>
</protein>
<evidence type="ECO:0000256" key="7">
    <source>
        <dbReference type="SAM" id="SignalP"/>
    </source>
</evidence>